<evidence type="ECO:0000313" key="2">
    <source>
        <dbReference type="Proteomes" id="UP000248340"/>
    </source>
</evidence>
<reference evidence="1 2" key="1">
    <citation type="submission" date="2016-12" db="EMBL/GenBank/DDBJ databases">
        <title>The genomes of Aspergillus section Nigri reveals drivers in fungal speciation.</title>
        <authorList>
            <consortium name="DOE Joint Genome Institute"/>
            <person name="Vesth T.C."/>
            <person name="Nybo J."/>
            <person name="Theobald S."/>
            <person name="Brandl J."/>
            <person name="Frisvad J.C."/>
            <person name="Nielsen K.F."/>
            <person name="Lyhne E.K."/>
            <person name="Kogle M.E."/>
            <person name="Kuo A."/>
            <person name="Riley R."/>
            <person name="Clum A."/>
            <person name="Nolan M."/>
            <person name="Lipzen A."/>
            <person name="Salamov A."/>
            <person name="Henrissat B."/>
            <person name="Wiebenga A."/>
            <person name="De Vries R.P."/>
            <person name="Grigoriev I.V."/>
            <person name="Mortensen U.H."/>
            <person name="Andersen M.R."/>
            <person name="Baker S.E."/>
        </authorList>
    </citation>
    <scope>NUCLEOTIDE SEQUENCE [LARGE SCALE GENOMIC DNA]</scope>
    <source>
        <strain evidence="1 2">CBS 121591</strain>
    </source>
</reference>
<organism evidence="1 2">
    <name type="scientific">Aspergillus uvarum CBS 121591</name>
    <dbReference type="NCBI Taxonomy" id="1448315"/>
    <lineage>
        <taxon>Eukaryota</taxon>
        <taxon>Fungi</taxon>
        <taxon>Dikarya</taxon>
        <taxon>Ascomycota</taxon>
        <taxon>Pezizomycotina</taxon>
        <taxon>Eurotiomycetes</taxon>
        <taxon>Eurotiomycetidae</taxon>
        <taxon>Eurotiales</taxon>
        <taxon>Aspergillaceae</taxon>
        <taxon>Aspergillus</taxon>
        <taxon>Aspergillus subgen. Circumdati</taxon>
    </lineage>
</organism>
<gene>
    <name evidence="1" type="ORF">BO82DRAFT_401605</name>
</gene>
<dbReference type="OrthoDB" id="77878at2759"/>
<dbReference type="GeneID" id="37142014"/>
<dbReference type="AlphaFoldDB" id="A0A319CCY4"/>
<dbReference type="InterPro" id="IPR008547">
    <property type="entry name" value="DUF829_TMEM53"/>
</dbReference>
<sequence length="209" mass="23426">MPISFSSSPSAGDMIWTRGSQEIKGLDHAVAAIDAFLVSKSNLEPLLIVHAFSNAGSYAAVQLAEAYRAAHPSANLPIMRLILDGRSRPAIALSENAMTKTWRRLNHPAECFRRAGIRRGYLYSRADAMVPWEDVLNHASEVRRLAEREDLVWTVEFTGSKHVGHLVVARRDYTHELWSLRLRTVAESKVVEYSRNLCSRVLSTSFYGS</sequence>
<dbReference type="Pfam" id="PF05705">
    <property type="entry name" value="DUF829"/>
    <property type="match status" value="1"/>
</dbReference>
<accession>A0A319CCY4</accession>
<dbReference type="VEuPathDB" id="FungiDB:BO82DRAFT_401605"/>
<dbReference type="RefSeq" id="XP_025492480.1">
    <property type="nucleotide sequence ID" value="XM_025639272.1"/>
</dbReference>
<evidence type="ECO:0000313" key="1">
    <source>
        <dbReference type="EMBL" id="PYH82280.1"/>
    </source>
</evidence>
<proteinExistence type="predicted"/>
<evidence type="ECO:0008006" key="3">
    <source>
        <dbReference type="Google" id="ProtNLM"/>
    </source>
</evidence>
<protein>
    <recommendedName>
        <fullName evidence="3">AB hydrolase-1 domain-containing protein</fullName>
    </recommendedName>
</protein>
<dbReference type="EMBL" id="KZ821696">
    <property type="protein sequence ID" value="PYH82280.1"/>
    <property type="molecule type" value="Genomic_DNA"/>
</dbReference>
<keyword evidence="2" id="KW-1185">Reference proteome</keyword>
<dbReference type="Proteomes" id="UP000248340">
    <property type="component" value="Unassembled WGS sequence"/>
</dbReference>
<name>A0A319CCY4_9EURO</name>